<reference evidence="2 3" key="1">
    <citation type="journal article" date="2024" name="Front Chem Biol">
        <title>Unveiling the potential of Daldinia eschscholtzii MFLUCC 19-0629 through bioactivity and bioinformatics studies for enhanced sustainable agriculture production.</title>
        <authorList>
            <person name="Brooks S."/>
            <person name="Weaver J.A."/>
            <person name="Klomchit A."/>
            <person name="Alharthi S.A."/>
            <person name="Onlamun T."/>
            <person name="Nurani R."/>
            <person name="Vong T.K."/>
            <person name="Alberti F."/>
            <person name="Greco C."/>
        </authorList>
    </citation>
    <scope>NUCLEOTIDE SEQUENCE [LARGE SCALE GENOMIC DNA]</scope>
    <source>
        <strain evidence="2">MFLUCC 19-0629</strain>
    </source>
</reference>
<feature type="signal peptide" evidence="1">
    <location>
        <begin position="1"/>
        <end position="18"/>
    </location>
</feature>
<keyword evidence="1" id="KW-0732">Signal</keyword>
<evidence type="ECO:0000313" key="2">
    <source>
        <dbReference type="EMBL" id="KAK6953406.1"/>
    </source>
</evidence>
<organism evidence="2 3">
    <name type="scientific">Daldinia eschscholtzii</name>
    <dbReference type="NCBI Taxonomy" id="292717"/>
    <lineage>
        <taxon>Eukaryota</taxon>
        <taxon>Fungi</taxon>
        <taxon>Dikarya</taxon>
        <taxon>Ascomycota</taxon>
        <taxon>Pezizomycotina</taxon>
        <taxon>Sordariomycetes</taxon>
        <taxon>Xylariomycetidae</taxon>
        <taxon>Xylariales</taxon>
        <taxon>Hypoxylaceae</taxon>
        <taxon>Daldinia</taxon>
    </lineage>
</organism>
<dbReference type="AlphaFoldDB" id="A0AAX6MLP4"/>
<feature type="chain" id="PRO_5043870212" evidence="1">
    <location>
        <begin position="19"/>
        <end position="123"/>
    </location>
</feature>
<sequence length="123" mass="12869">MQFNSLIAAAMLAMTANAAVVQRQNPNIVQFSAFREGDCSGSASAGMYIVSQSDKDTCKALAPPAACVGSVRSINVEMYDAEGCTLEVYPTPNCSGPSQQISEVACLPIASGLDNFNSYKVSC</sequence>
<name>A0AAX6MLP4_9PEZI</name>
<keyword evidence="3" id="KW-1185">Reference proteome</keyword>
<dbReference type="EMBL" id="JBANMG010000005">
    <property type="protein sequence ID" value="KAK6953406.1"/>
    <property type="molecule type" value="Genomic_DNA"/>
</dbReference>
<protein>
    <submittedName>
        <fullName evidence="2">Uncharacterized protein</fullName>
    </submittedName>
</protein>
<accession>A0AAX6MLP4</accession>
<proteinExistence type="predicted"/>
<gene>
    <name evidence="2" type="ORF">Daesc_005710</name>
</gene>
<dbReference type="Proteomes" id="UP001369815">
    <property type="component" value="Unassembled WGS sequence"/>
</dbReference>
<evidence type="ECO:0000256" key="1">
    <source>
        <dbReference type="SAM" id="SignalP"/>
    </source>
</evidence>
<comment type="caution">
    <text evidence="2">The sequence shown here is derived from an EMBL/GenBank/DDBJ whole genome shotgun (WGS) entry which is preliminary data.</text>
</comment>
<evidence type="ECO:0000313" key="3">
    <source>
        <dbReference type="Proteomes" id="UP001369815"/>
    </source>
</evidence>